<keyword evidence="1" id="KW-0349">Heme</keyword>
<proteinExistence type="predicted"/>
<evidence type="ECO:0000256" key="3">
    <source>
        <dbReference type="ARBA" id="ARBA00023004"/>
    </source>
</evidence>
<keyword evidence="3" id="KW-0408">Iron</keyword>
<feature type="domain" description="Cytochrome c" evidence="4">
    <location>
        <begin position="19"/>
        <end position="120"/>
    </location>
</feature>
<dbReference type="PROSITE" id="PS51007">
    <property type="entry name" value="CYTC"/>
    <property type="match status" value="1"/>
</dbReference>
<dbReference type="GO" id="GO:0046872">
    <property type="term" value="F:metal ion binding"/>
    <property type="evidence" value="ECO:0007669"/>
    <property type="project" value="UniProtKB-KW"/>
</dbReference>
<evidence type="ECO:0000256" key="1">
    <source>
        <dbReference type="ARBA" id="ARBA00022617"/>
    </source>
</evidence>
<evidence type="ECO:0000256" key="2">
    <source>
        <dbReference type="ARBA" id="ARBA00022723"/>
    </source>
</evidence>
<dbReference type="GO" id="GO:0020037">
    <property type="term" value="F:heme binding"/>
    <property type="evidence" value="ECO:0007669"/>
    <property type="project" value="InterPro"/>
</dbReference>
<organism evidence="5">
    <name type="scientific">hydrothermal vent metagenome</name>
    <dbReference type="NCBI Taxonomy" id="652676"/>
    <lineage>
        <taxon>unclassified sequences</taxon>
        <taxon>metagenomes</taxon>
        <taxon>ecological metagenomes</taxon>
    </lineage>
</organism>
<keyword evidence="2" id="KW-0479">Metal-binding</keyword>
<dbReference type="SUPFAM" id="SSF46626">
    <property type="entry name" value="Cytochrome c"/>
    <property type="match status" value="1"/>
</dbReference>
<reference evidence="5" key="1">
    <citation type="submission" date="2018-10" db="EMBL/GenBank/DDBJ databases">
        <authorList>
            <person name="Aoki K."/>
        </authorList>
    </citation>
    <scope>NUCLEOTIDE SEQUENCE</scope>
</reference>
<sequence length="131" mass="14456">MKNNILILASVIALSSVANANSKGKELFMAKCTSCHTIGKPSNISNVVAPAIKGVMFHMNEEFANDKEMIEDHINDIVLNPTKEKAICKSVRRFGLMPSQKGNITKEDLALIAKWMVNDLKAGYGKKEKHK</sequence>
<dbReference type="InterPro" id="IPR009056">
    <property type="entry name" value="Cyt_c-like_dom"/>
</dbReference>
<dbReference type="AlphaFoldDB" id="A0A3B1DTS3"/>
<dbReference type="Pfam" id="PF13442">
    <property type="entry name" value="Cytochrome_CBB3"/>
    <property type="match status" value="1"/>
</dbReference>
<accession>A0A3B1DTS3</accession>
<evidence type="ECO:0000259" key="4">
    <source>
        <dbReference type="PROSITE" id="PS51007"/>
    </source>
</evidence>
<evidence type="ECO:0000313" key="5">
    <source>
        <dbReference type="EMBL" id="VAY87931.1"/>
    </source>
</evidence>
<dbReference type="GO" id="GO:0009055">
    <property type="term" value="F:electron transfer activity"/>
    <property type="evidence" value="ECO:0007669"/>
    <property type="project" value="InterPro"/>
</dbReference>
<protein>
    <recommendedName>
        <fullName evidence="4">Cytochrome c domain-containing protein</fullName>
    </recommendedName>
</protein>
<dbReference type="InterPro" id="IPR036909">
    <property type="entry name" value="Cyt_c-like_dom_sf"/>
</dbReference>
<gene>
    <name evidence="5" type="ORF">MNB_ARC-1_556</name>
</gene>
<dbReference type="EMBL" id="UOYO01000038">
    <property type="protein sequence ID" value="VAY87931.1"/>
    <property type="molecule type" value="Genomic_DNA"/>
</dbReference>
<name>A0A3B1DTS3_9ZZZZ</name>
<dbReference type="Gene3D" id="1.10.760.10">
    <property type="entry name" value="Cytochrome c-like domain"/>
    <property type="match status" value="1"/>
</dbReference>